<dbReference type="RefSeq" id="XP_067077847.1">
    <property type="nucleotide sequence ID" value="XM_067221746.1"/>
</dbReference>
<evidence type="ECO:0000313" key="3">
    <source>
        <dbReference type="Proteomes" id="UP000195570"/>
    </source>
</evidence>
<gene>
    <name evidence="2" type="ORF">TEOVI_000491300</name>
</gene>
<organism evidence="2 3">
    <name type="scientific">Trypanosoma equiperdum</name>
    <dbReference type="NCBI Taxonomy" id="5694"/>
    <lineage>
        <taxon>Eukaryota</taxon>
        <taxon>Discoba</taxon>
        <taxon>Euglenozoa</taxon>
        <taxon>Kinetoplastea</taxon>
        <taxon>Metakinetoplastina</taxon>
        <taxon>Trypanosomatida</taxon>
        <taxon>Trypanosomatidae</taxon>
        <taxon>Trypanosoma</taxon>
    </lineage>
</organism>
<protein>
    <recommendedName>
        <fullName evidence="4">DUF3456 domain-containing protein</fullName>
    </recommendedName>
</protein>
<dbReference type="VEuPathDB" id="TriTrypDB:TEOVI_000491300"/>
<evidence type="ECO:0000256" key="1">
    <source>
        <dbReference type="SAM" id="SignalP"/>
    </source>
</evidence>
<dbReference type="GeneID" id="92378853"/>
<dbReference type="AlphaFoldDB" id="A0A1G4I3L9"/>
<evidence type="ECO:0000313" key="2">
    <source>
        <dbReference type="EMBL" id="SCU66393.1"/>
    </source>
</evidence>
<accession>A0A1G4I3L9</accession>
<feature type="signal peptide" evidence="1">
    <location>
        <begin position="1"/>
        <end position="21"/>
    </location>
</feature>
<reference evidence="2" key="1">
    <citation type="submission" date="2016-09" db="EMBL/GenBank/DDBJ databases">
        <authorList>
            <person name="Hebert L."/>
            <person name="Moumen B."/>
        </authorList>
    </citation>
    <scope>NUCLEOTIDE SEQUENCE [LARGE SCALE GENOMIC DNA]</scope>
    <source>
        <strain evidence="2">OVI</strain>
    </source>
</reference>
<proteinExistence type="predicted"/>
<sequence length="250" mass="27636">MQRHSSHLLLLLVAVVIPVCSEDKLDFTKLRDPFDMDEINRKLQEKVADDDPVQKAMPDPMDPKFRAPLRCSACGAVIEHAVRLLRPIIERQSERAARSGGVLPADALPKEYEMVDIFENLCGEVGRLYGLEVEKDKKRPTLRFSKSFGVSRLQGAWMPSFLTSTCEGVLDVEGEEKLAAMILGVARSEAEAGRGKVISMNPDQGIVDKVREMVCTKWEESAKGCDAYGVAIDPRETDNDDGAEEAASDL</sequence>
<name>A0A1G4I3L9_TRYEQ</name>
<comment type="caution">
    <text evidence="2">The sequence shown here is derived from an EMBL/GenBank/DDBJ whole genome shotgun (WGS) entry which is preliminary data.</text>
</comment>
<feature type="chain" id="PRO_5009235160" description="DUF3456 domain-containing protein" evidence="1">
    <location>
        <begin position="22"/>
        <end position="250"/>
    </location>
</feature>
<keyword evidence="1" id="KW-0732">Signal</keyword>
<keyword evidence="3" id="KW-1185">Reference proteome</keyword>
<dbReference type="EMBL" id="CZPT02000533">
    <property type="protein sequence ID" value="SCU66393.1"/>
    <property type="molecule type" value="Genomic_DNA"/>
</dbReference>
<evidence type="ECO:0008006" key="4">
    <source>
        <dbReference type="Google" id="ProtNLM"/>
    </source>
</evidence>
<dbReference type="Proteomes" id="UP000195570">
    <property type="component" value="Unassembled WGS sequence"/>
</dbReference>